<dbReference type="Gene3D" id="1.25.40.10">
    <property type="entry name" value="Tetratricopeptide repeat domain"/>
    <property type="match status" value="5"/>
</dbReference>
<dbReference type="InterPro" id="IPR011990">
    <property type="entry name" value="TPR-like_helical_dom_sf"/>
</dbReference>
<dbReference type="Pfam" id="PF13374">
    <property type="entry name" value="TPR_10"/>
    <property type="match status" value="1"/>
</dbReference>
<comment type="caution">
    <text evidence="2">The sequence shown here is derived from an EMBL/GenBank/DDBJ whole genome shotgun (WGS) entry which is preliminary data.</text>
</comment>
<dbReference type="RefSeq" id="WP_159056103.1">
    <property type="nucleotide sequence ID" value="NZ_BCMM01000029.1"/>
</dbReference>
<feature type="region of interest" description="Disordered" evidence="1">
    <location>
        <begin position="174"/>
        <end position="194"/>
    </location>
</feature>
<proteinExistence type="predicted"/>
<reference evidence="3" key="1">
    <citation type="submission" date="2015-11" db="EMBL/GenBank/DDBJ databases">
        <authorList>
            <consortium name="Cross-ministerial Strategic Innovation Promotion Program (SIP) consortium"/>
            <person name="Tomihama T."/>
            <person name="Ikenaga M."/>
            <person name="Sakai M."/>
            <person name="Okubo T."/>
            <person name="Ikeda S."/>
        </authorList>
    </citation>
    <scope>NUCLEOTIDE SEQUENCE [LARGE SCALE GENOMIC DNA]</scope>
    <source>
        <strain evidence="3">S58</strain>
    </source>
</reference>
<sequence>MRMAVGRQRVDTGVVEVAARLPGRARLVLGSGRLLTDGYVLTAGHVVPEPGTGETWVRSVSGGDDREWLKCRVIHRHYMPREEAAPDRDAVDLAVLHCADRRLAELPGLPPDRWGRLVTDPCRARVSATGFPSGSAVLRLDGIPAFRDTAQIDGVIGPPVPGLGWREVRVHGPVPAPLGDDRGGDGGGKRASRWKGMSGSGVLCNDLLVGVVVSARPEPESGRLYLQDLAPLWDDPGLRALLRLPSAGPHTAELQPLLHPHTGHAMNSPISLLRPEAGVVEFHGRCRELRRIADWRDGERPAAVRLVTGPGGQGKTRLAIEAVERARRAGWAAAFLAERADPDELRAFVSSRTVPLLLVLDYAEARTGQVRSLSEMLRHETAHAGPGRPPVRILLLARKAGEWWSATVRYARALGLPEDGCDTFALTVLDPSPEERGKAARLTAHGLAAGLRRQRSGAGPLGAPLPDVTDDRFAAALNLQMAVLVAQLQHLDPVPVTGGEPDEVILLLHEYKHWQRTVAQFGLEGLSDRELALMVAAATLCGADDMAEAVDTLCRLPREEGGASADPAAAARWLAGLYPSDGRYWGALQPDRLGEFLVGSVLAGERQLLDRLLPAAGRRQVESALHVLSRAVPHQAPVAELLHEVVTRHPAQLAPAAVRTATEVAEPAPLCEALDAVLEELERLPGDDTALAGELYEAVPFPTLALDQWAADLAGLLARRARGTPTGETAMGETAELAGRLHRYAMRLAEVDRAEAALAAIEEAIALRKELAAGGDPGAQESLALSLNTRTGLLADNGRALEALASAREVIECYRRLSEADPERHLPDLAMAETNLANQLTDAGARPEAVEPARTALERYRSLAAGDPVYARDVALACHNLSHALAAAGRRSEAVEAATDAVAAYRELARRTPDSHLLDLADALANLANQLLEAGGYGEAEAAVDEALGIYRKIADRSPARQTPNLAATLSNAVVIFRACGNGVRAVAAAEEAVALLRPQARRQPLAHQSALGSALNNLGVQYSEEEQPEDAVTATEEAVRLFQEGFRTLPDTYRPLLADALCNLGNYLGDLRDAERIPEGLRNVRASIALLRELTAAEPEVHAPRLAVAVDVLGNSLHDLGEAEEALPHYKEAYELLVPFAETEHRAHLERLADVGANWAAALVVLERWRDLLLLTERSIGLLRAARQDPVPHLGSLSKALSTRGIALAELGRPHDAVGLFREAVVLSRQLTEEQPDHLDVLLHDLDHLAQALHNVGRRSEVAEVTAEAVAAYRRPAAAAFPPEHRAASLVAHAEALVLAGDHQGLKVAEEAVQVCREQAAAASVPGSAEAEALLCPALDWYASALFREGMREAAIEAGEEALRRNRELSLDVASAALSLAWALVESESAPRAIELAEEALTLLDFEGAGDWQGEVALAHEVIARAHLALDRAERALESALRSVDLHRPLAEAVPEVYASALAQSLGSYALALHATGRHPEAVTASEEAVAVARSRFTDEPMAYAFDLASVLIVRGRVEAGSPALVEAARIAGRYGWNRQAEEARRVRRSAATACDRAGDARDGS</sequence>
<dbReference type="SUPFAM" id="SSF48452">
    <property type="entry name" value="TPR-like"/>
    <property type="match status" value="4"/>
</dbReference>
<name>A0A100JTA8_STRSC</name>
<protein>
    <submittedName>
        <fullName evidence="2">Tetratricopeptide repeat protein</fullName>
    </submittedName>
</protein>
<evidence type="ECO:0000313" key="2">
    <source>
        <dbReference type="EMBL" id="GAQ65291.1"/>
    </source>
</evidence>
<dbReference type="InterPro" id="IPR009003">
    <property type="entry name" value="Peptidase_S1_PA"/>
</dbReference>
<accession>A0A100JTA8</accession>
<dbReference type="SUPFAM" id="SSF50494">
    <property type="entry name" value="Trypsin-like serine proteases"/>
    <property type="match status" value="1"/>
</dbReference>
<dbReference type="PANTHER" id="PTHR19959">
    <property type="entry name" value="KINESIN LIGHT CHAIN"/>
    <property type="match status" value="1"/>
</dbReference>
<dbReference type="PANTHER" id="PTHR19959:SF119">
    <property type="entry name" value="FUNGAL LIPASE-LIKE DOMAIN-CONTAINING PROTEIN"/>
    <property type="match status" value="1"/>
</dbReference>
<gene>
    <name evidence="2" type="ORF">SsS58_05700</name>
</gene>
<evidence type="ECO:0000256" key="1">
    <source>
        <dbReference type="SAM" id="MobiDB-lite"/>
    </source>
</evidence>
<feature type="compositionally biased region" description="Basic and acidic residues" evidence="1">
    <location>
        <begin position="179"/>
        <end position="188"/>
    </location>
</feature>
<reference evidence="2 3" key="2">
    <citation type="journal article" date="2016" name="Genome Announc.">
        <title>Draft Genome Sequences of Streptomyces scabiei S58, Streptomyces turgidiscabies T45, and Streptomyces acidiscabies a10, the Pathogens of Potato Common Scab, Isolated in Japan.</title>
        <authorList>
            <person name="Tomihama T."/>
            <person name="Nishi Y."/>
            <person name="Sakai M."/>
            <person name="Ikenaga M."/>
            <person name="Okubo T."/>
            <person name="Ikeda S."/>
        </authorList>
    </citation>
    <scope>NUCLEOTIDE SEQUENCE [LARGE SCALE GENOMIC DNA]</scope>
    <source>
        <strain evidence="2 3">S58</strain>
    </source>
</reference>
<reference evidence="3" key="3">
    <citation type="submission" date="2016-02" db="EMBL/GenBank/DDBJ databases">
        <title>Draft genome of pathogenic Streptomyces sp. in Japan.</title>
        <authorList>
            <person name="Tomihama T."/>
            <person name="Ikenaga M."/>
            <person name="Sakai M."/>
            <person name="Okubo T."/>
            <person name="Ikeda S."/>
        </authorList>
    </citation>
    <scope>NUCLEOTIDE SEQUENCE [LARGE SCALE GENOMIC DNA]</scope>
    <source>
        <strain evidence="3">S58</strain>
    </source>
</reference>
<dbReference type="OrthoDB" id="3218567at2"/>
<organism evidence="2 3">
    <name type="scientific">Streptomyces scabiei</name>
    <dbReference type="NCBI Taxonomy" id="1930"/>
    <lineage>
        <taxon>Bacteria</taxon>
        <taxon>Bacillati</taxon>
        <taxon>Actinomycetota</taxon>
        <taxon>Actinomycetes</taxon>
        <taxon>Kitasatosporales</taxon>
        <taxon>Streptomycetaceae</taxon>
        <taxon>Streptomyces</taxon>
    </lineage>
</organism>
<dbReference type="InterPro" id="IPR019734">
    <property type="entry name" value="TPR_rpt"/>
</dbReference>
<dbReference type="EMBL" id="BCMM01000029">
    <property type="protein sequence ID" value="GAQ65291.1"/>
    <property type="molecule type" value="Genomic_DNA"/>
</dbReference>
<dbReference type="SMART" id="SM00028">
    <property type="entry name" value="TPR"/>
    <property type="match status" value="9"/>
</dbReference>
<evidence type="ECO:0000313" key="3">
    <source>
        <dbReference type="Proteomes" id="UP000067448"/>
    </source>
</evidence>
<dbReference type="Proteomes" id="UP000067448">
    <property type="component" value="Unassembled WGS sequence"/>
</dbReference>